<evidence type="ECO:0000313" key="7">
    <source>
        <dbReference type="EMBL" id="MBB5351251.1"/>
    </source>
</evidence>
<keyword evidence="8" id="KW-1185">Reference proteome</keyword>
<proteinExistence type="inferred from homology"/>
<protein>
    <submittedName>
        <fullName evidence="7">Polygalacturonase</fullName>
    </submittedName>
</protein>
<evidence type="ECO:0000256" key="5">
    <source>
        <dbReference type="SAM" id="MobiDB-lite"/>
    </source>
</evidence>
<evidence type="ECO:0000256" key="2">
    <source>
        <dbReference type="ARBA" id="ARBA00022801"/>
    </source>
</evidence>
<dbReference type="GO" id="GO:0005975">
    <property type="term" value="P:carbohydrate metabolic process"/>
    <property type="evidence" value="ECO:0007669"/>
    <property type="project" value="InterPro"/>
</dbReference>
<dbReference type="InterPro" id="IPR011050">
    <property type="entry name" value="Pectin_lyase_fold/virulence"/>
</dbReference>
<dbReference type="GO" id="GO:0004650">
    <property type="term" value="F:polygalacturonase activity"/>
    <property type="evidence" value="ECO:0007669"/>
    <property type="project" value="InterPro"/>
</dbReference>
<name>A0A840VEJ8_9BACT</name>
<comment type="caution">
    <text evidence="7">The sequence shown here is derived from an EMBL/GenBank/DDBJ whole genome shotgun (WGS) entry which is preliminary data.</text>
</comment>
<dbReference type="InterPro" id="IPR000743">
    <property type="entry name" value="Glyco_hydro_28"/>
</dbReference>
<dbReference type="InterPro" id="IPR012334">
    <property type="entry name" value="Pectin_lyas_fold"/>
</dbReference>
<sequence>MRRPTIFLCLLSSLFATDFNIRDQGAQGNGITLDTAFIQQAIDAAAEAGGGTVRFPAGTYLSFSLQLRSDVHLQFDPGATLLAADPADGQGRYDAPEPNPWDAYQDFGHSHWQNSLIWGIDLENVSITGPGKIDGKGLSRRSPGPRRPTEHGDFPLSLGDDSGAEIAVNPGGEEGNGDMDGLGTKAIALKNCRHVTLRDLTIFRAGHFALLATGIDDLTLDNLKVDTNRDGFDIDSCRQVRISNCLVNTPNDDAIVLKSSYALGENRVTENVTITNCQVSGFDLGTMLDGTFGRTQTEAPDREGVCGRIKFGTESNGGFRNIAISNITMERCRGIALETVDGGFLEDVTITNVTMREIVNAPLFLRLGARLRAPEGTRPGTLKRIRISHVNVEGADPDYASIIAGTAHDPIEDISLSHIHIRTRGGGTLEQAARELPDVDAAYPEPSMFGITNCHGFLVRHVRGITFHDVSVTPDQPDFRPPFHLHDVLGARFFGVRSYPAEDLPALSTRGDVELRQWECEPSLETSP</sequence>
<dbReference type="Pfam" id="PF00295">
    <property type="entry name" value="Glyco_hydro_28"/>
    <property type="match status" value="1"/>
</dbReference>
<dbReference type="Proteomes" id="UP000557717">
    <property type="component" value="Unassembled WGS sequence"/>
</dbReference>
<keyword evidence="3 4" id="KW-0326">Glycosidase</keyword>
<dbReference type="SUPFAM" id="SSF51126">
    <property type="entry name" value="Pectin lyase-like"/>
    <property type="match status" value="1"/>
</dbReference>
<dbReference type="PANTHER" id="PTHR31339:SF9">
    <property type="entry name" value="PLASMIN AND FIBRONECTIN-BINDING PROTEIN A"/>
    <property type="match status" value="1"/>
</dbReference>
<evidence type="ECO:0000256" key="4">
    <source>
        <dbReference type="RuleBase" id="RU361169"/>
    </source>
</evidence>
<evidence type="ECO:0000259" key="6">
    <source>
        <dbReference type="Pfam" id="PF12708"/>
    </source>
</evidence>
<feature type="region of interest" description="Disordered" evidence="5">
    <location>
        <begin position="131"/>
        <end position="162"/>
    </location>
</feature>
<dbReference type="Gene3D" id="2.160.20.10">
    <property type="entry name" value="Single-stranded right-handed beta-helix, Pectin lyase-like"/>
    <property type="match status" value="1"/>
</dbReference>
<dbReference type="InterPro" id="IPR051801">
    <property type="entry name" value="GH28_Enzymes"/>
</dbReference>
<accession>A0A840VEJ8</accession>
<dbReference type="AlphaFoldDB" id="A0A840VEJ8"/>
<keyword evidence="2 4" id="KW-0378">Hydrolase</keyword>
<dbReference type="InterPro" id="IPR006626">
    <property type="entry name" value="PbH1"/>
</dbReference>
<dbReference type="PANTHER" id="PTHR31339">
    <property type="entry name" value="PECTIN LYASE-RELATED"/>
    <property type="match status" value="1"/>
</dbReference>
<dbReference type="SMART" id="SM00710">
    <property type="entry name" value="PbH1"/>
    <property type="match status" value="6"/>
</dbReference>
<feature type="domain" description="Rhamnogalacturonase A/B/Epimerase-like pectate lyase" evidence="6">
    <location>
        <begin position="19"/>
        <end position="91"/>
    </location>
</feature>
<organism evidence="7 8">
    <name type="scientific">Haloferula luteola</name>
    <dbReference type="NCBI Taxonomy" id="595692"/>
    <lineage>
        <taxon>Bacteria</taxon>
        <taxon>Pseudomonadati</taxon>
        <taxon>Verrucomicrobiota</taxon>
        <taxon>Verrucomicrobiia</taxon>
        <taxon>Verrucomicrobiales</taxon>
        <taxon>Verrucomicrobiaceae</taxon>
        <taxon>Haloferula</taxon>
    </lineage>
</organism>
<dbReference type="InterPro" id="IPR024535">
    <property type="entry name" value="RHGA/B-epi-like_pectate_lyase"/>
</dbReference>
<gene>
    <name evidence="7" type="ORF">HNR46_001487</name>
</gene>
<reference evidence="7 8" key="1">
    <citation type="submission" date="2020-08" db="EMBL/GenBank/DDBJ databases">
        <title>Genomic Encyclopedia of Type Strains, Phase IV (KMG-IV): sequencing the most valuable type-strain genomes for metagenomic binning, comparative biology and taxonomic classification.</title>
        <authorList>
            <person name="Goeker M."/>
        </authorList>
    </citation>
    <scope>NUCLEOTIDE SEQUENCE [LARGE SCALE GENOMIC DNA]</scope>
    <source>
        <strain evidence="7 8">YC6886</strain>
    </source>
</reference>
<dbReference type="RefSeq" id="WP_184017267.1">
    <property type="nucleotide sequence ID" value="NZ_JACHFD010000006.1"/>
</dbReference>
<dbReference type="Pfam" id="PF12708">
    <property type="entry name" value="Pect-lyase_RHGA_epim"/>
    <property type="match status" value="1"/>
</dbReference>
<evidence type="ECO:0000256" key="3">
    <source>
        <dbReference type="ARBA" id="ARBA00023295"/>
    </source>
</evidence>
<dbReference type="EMBL" id="JACHFD010000006">
    <property type="protein sequence ID" value="MBB5351251.1"/>
    <property type="molecule type" value="Genomic_DNA"/>
</dbReference>
<evidence type="ECO:0000313" key="8">
    <source>
        <dbReference type="Proteomes" id="UP000557717"/>
    </source>
</evidence>
<comment type="similarity">
    <text evidence="1 4">Belongs to the glycosyl hydrolase 28 family.</text>
</comment>
<evidence type="ECO:0000256" key="1">
    <source>
        <dbReference type="ARBA" id="ARBA00008834"/>
    </source>
</evidence>